<evidence type="ECO:0000313" key="3">
    <source>
        <dbReference type="Proteomes" id="UP001419268"/>
    </source>
</evidence>
<dbReference type="AlphaFoldDB" id="A0AAP0IAM2"/>
<gene>
    <name evidence="2" type="ORF">Scep_018790</name>
</gene>
<feature type="region of interest" description="Disordered" evidence="1">
    <location>
        <begin position="107"/>
        <end position="182"/>
    </location>
</feature>
<evidence type="ECO:0000313" key="2">
    <source>
        <dbReference type="EMBL" id="KAK9111271.1"/>
    </source>
</evidence>
<dbReference type="Proteomes" id="UP001419268">
    <property type="component" value="Unassembled WGS sequence"/>
</dbReference>
<feature type="compositionally biased region" description="Low complexity" evidence="1">
    <location>
        <begin position="156"/>
        <end position="176"/>
    </location>
</feature>
<proteinExistence type="predicted"/>
<keyword evidence="3" id="KW-1185">Reference proteome</keyword>
<protein>
    <submittedName>
        <fullName evidence="2">Uncharacterized protein</fullName>
    </submittedName>
</protein>
<name>A0AAP0IAM2_9MAGN</name>
<evidence type="ECO:0000256" key="1">
    <source>
        <dbReference type="SAM" id="MobiDB-lite"/>
    </source>
</evidence>
<reference evidence="2 3" key="1">
    <citation type="submission" date="2024-01" db="EMBL/GenBank/DDBJ databases">
        <title>Genome assemblies of Stephania.</title>
        <authorList>
            <person name="Yang L."/>
        </authorList>
    </citation>
    <scope>NUCLEOTIDE SEQUENCE [LARGE SCALE GENOMIC DNA]</scope>
    <source>
        <strain evidence="2">JXDWG</strain>
        <tissue evidence="2">Leaf</tissue>
    </source>
</reference>
<organism evidence="2 3">
    <name type="scientific">Stephania cephalantha</name>
    <dbReference type="NCBI Taxonomy" id="152367"/>
    <lineage>
        <taxon>Eukaryota</taxon>
        <taxon>Viridiplantae</taxon>
        <taxon>Streptophyta</taxon>
        <taxon>Embryophyta</taxon>
        <taxon>Tracheophyta</taxon>
        <taxon>Spermatophyta</taxon>
        <taxon>Magnoliopsida</taxon>
        <taxon>Ranunculales</taxon>
        <taxon>Menispermaceae</taxon>
        <taxon>Menispermoideae</taxon>
        <taxon>Cissampelideae</taxon>
        <taxon>Stephania</taxon>
    </lineage>
</organism>
<comment type="caution">
    <text evidence="2">The sequence shown here is derived from an EMBL/GenBank/DDBJ whole genome shotgun (WGS) entry which is preliminary data.</text>
</comment>
<sequence>MLAGCEGTMLILALTEGRLVNCECHLTMPNVDALEMLLGAYFAQIEGTLNKLSTRFIHSYNDLKGQLLVCGKSYTSSLPFTGTKKDKEEEAAREAVAARAMMARTNGAVDSGAGNSGQWLKRQQKQQRRGHARRADGACEGGADDGSSEERKQRRATASSARAASAAAAPTRPTQRSAHRRE</sequence>
<feature type="compositionally biased region" description="Basic residues" evidence="1">
    <location>
        <begin position="122"/>
        <end position="132"/>
    </location>
</feature>
<dbReference type="EMBL" id="JBBNAG010000008">
    <property type="protein sequence ID" value="KAK9111271.1"/>
    <property type="molecule type" value="Genomic_DNA"/>
</dbReference>
<accession>A0AAP0IAM2</accession>